<feature type="transmembrane region" description="Helical" evidence="9">
    <location>
        <begin position="196"/>
        <end position="224"/>
    </location>
</feature>
<keyword evidence="7 9" id="KW-0472">Membrane</keyword>
<proteinExistence type="inferred from homology"/>
<keyword evidence="4 9" id="KW-0812">Transmembrane</keyword>
<keyword evidence="5" id="KW-0460">Magnesium</keyword>
<gene>
    <name evidence="11" type="ordered locus">MROS_1040</name>
</gene>
<evidence type="ECO:0000259" key="10">
    <source>
        <dbReference type="PROSITE" id="PS51371"/>
    </source>
</evidence>
<dbReference type="GO" id="GO:0015095">
    <property type="term" value="F:magnesium ion transmembrane transporter activity"/>
    <property type="evidence" value="ECO:0007669"/>
    <property type="project" value="InterPro"/>
</dbReference>
<dbReference type="OrthoDB" id="9790355at2"/>
<dbReference type="PANTHER" id="PTHR43773:SF1">
    <property type="entry name" value="MAGNESIUM TRANSPORTER MGTE"/>
    <property type="match status" value="1"/>
</dbReference>
<dbReference type="Pfam" id="PF01769">
    <property type="entry name" value="MgtE"/>
    <property type="match status" value="1"/>
</dbReference>
<protein>
    <submittedName>
        <fullName evidence="11">CBS domain containing protein</fullName>
    </submittedName>
</protein>
<evidence type="ECO:0000256" key="5">
    <source>
        <dbReference type="ARBA" id="ARBA00022842"/>
    </source>
</evidence>
<dbReference type="InterPro" id="IPR000644">
    <property type="entry name" value="CBS_dom"/>
</dbReference>
<dbReference type="InterPro" id="IPR006669">
    <property type="entry name" value="MgtE_transporter"/>
</dbReference>
<dbReference type="STRING" id="1191523.MROS_1040"/>
<feature type="transmembrane region" description="Helical" evidence="9">
    <location>
        <begin position="309"/>
        <end position="330"/>
    </location>
</feature>
<accession>I6Z551</accession>
<dbReference type="InterPro" id="IPR046342">
    <property type="entry name" value="CBS_dom_sf"/>
</dbReference>
<dbReference type="SUPFAM" id="SSF161093">
    <property type="entry name" value="MgtE membrane domain-like"/>
    <property type="match status" value="1"/>
</dbReference>
<dbReference type="InterPro" id="IPR006667">
    <property type="entry name" value="SLC41_membr_dom"/>
</dbReference>
<evidence type="ECO:0000256" key="2">
    <source>
        <dbReference type="ARBA" id="ARBA00009749"/>
    </source>
</evidence>
<dbReference type="GO" id="GO:0016020">
    <property type="term" value="C:membrane"/>
    <property type="evidence" value="ECO:0007669"/>
    <property type="project" value="UniProtKB-SubCell"/>
</dbReference>
<feature type="transmembrane region" description="Helical" evidence="9">
    <location>
        <begin position="269"/>
        <end position="289"/>
    </location>
</feature>
<keyword evidence="6 9" id="KW-1133">Transmembrane helix</keyword>
<feature type="transmembrane region" description="Helical" evidence="9">
    <location>
        <begin position="245"/>
        <end position="263"/>
    </location>
</feature>
<dbReference type="InterPro" id="IPR036739">
    <property type="entry name" value="SLC41_membr_dom_sf"/>
</dbReference>
<evidence type="ECO:0000313" key="11">
    <source>
        <dbReference type="EMBL" id="AFN74280.1"/>
    </source>
</evidence>
<evidence type="ECO:0000256" key="1">
    <source>
        <dbReference type="ARBA" id="ARBA00004141"/>
    </source>
</evidence>
<sequence>MPKHHKYNHPLKEYVRVDYTALNQDLTIEEALEKIRTEGIGERIVYFYVVDEEQRLVGVLPTRRLLTASKNTIIKDIMITRVAALPDNSTVYDACEFFVTYKFLALPVVDKDHKIIGIVDVNLFTEELLEIEPDIEERHRMSDIFETIGFTIEEIKNATPLKAWRYRFPWLVTTIISGTVCAMLAGLFEATLAESIVIAFFITLVLGLGESISIQSMTVAIQALHTNRPTKEWYIKSIVKELKTAFLLGISCALLVFIVIAAWKNDYAAAFVVSLSIIMVEMLAAFWGISVPTILHRTKLDPKISAGPVTLALTDIGTILFYLGSATLILE</sequence>
<dbReference type="Proteomes" id="UP000009011">
    <property type="component" value="Chromosome"/>
</dbReference>
<dbReference type="SUPFAM" id="SSF54631">
    <property type="entry name" value="CBS-domain pair"/>
    <property type="match status" value="1"/>
</dbReference>
<dbReference type="AlphaFoldDB" id="I6Z551"/>
<evidence type="ECO:0000256" key="9">
    <source>
        <dbReference type="SAM" id="Phobius"/>
    </source>
</evidence>
<dbReference type="EMBL" id="CP003557">
    <property type="protein sequence ID" value="AFN74280.1"/>
    <property type="molecule type" value="Genomic_DNA"/>
</dbReference>
<comment type="subcellular location">
    <subcellularLocation>
        <location evidence="1">Membrane</location>
        <topology evidence="1">Multi-pass membrane protein</topology>
    </subcellularLocation>
</comment>
<evidence type="ECO:0000256" key="7">
    <source>
        <dbReference type="ARBA" id="ARBA00023136"/>
    </source>
</evidence>
<evidence type="ECO:0000256" key="8">
    <source>
        <dbReference type="PROSITE-ProRule" id="PRU00703"/>
    </source>
</evidence>
<dbReference type="eggNOG" id="COG2239">
    <property type="taxonomic scope" value="Bacteria"/>
</dbReference>
<dbReference type="CDD" id="cd04606">
    <property type="entry name" value="CBS_pair_Mg_transporter"/>
    <property type="match status" value="1"/>
</dbReference>
<keyword evidence="8" id="KW-0129">CBS domain</keyword>
<dbReference type="HOGENOM" id="CLU_037408_2_1_10"/>
<dbReference type="SMART" id="SM00116">
    <property type="entry name" value="CBS"/>
    <property type="match status" value="2"/>
</dbReference>
<feature type="transmembrane region" description="Helical" evidence="9">
    <location>
        <begin position="168"/>
        <end position="190"/>
    </location>
</feature>
<dbReference type="KEGG" id="mro:MROS_1040"/>
<dbReference type="RefSeq" id="WP_014855716.1">
    <property type="nucleotide sequence ID" value="NC_018178.1"/>
</dbReference>
<feature type="domain" description="CBS" evidence="10">
    <location>
        <begin position="14"/>
        <end position="77"/>
    </location>
</feature>
<dbReference type="Pfam" id="PF00571">
    <property type="entry name" value="CBS"/>
    <property type="match status" value="2"/>
</dbReference>
<organism evidence="11 12">
    <name type="scientific">Melioribacter roseus (strain DSM 23840 / JCM 17771 / VKM B-2668 / P3M-2)</name>
    <dbReference type="NCBI Taxonomy" id="1191523"/>
    <lineage>
        <taxon>Bacteria</taxon>
        <taxon>Pseudomonadati</taxon>
        <taxon>Ignavibacteriota</taxon>
        <taxon>Ignavibacteria</taxon>
        <taxon>Ignavibacteriales</taxon>
        <taxon>Melioribacteraceae</taxon>
        <taxon>Melioribacter</taxon>
    </lineage>
</organism>
<dbReference type="PANTHER" id="PTHR43773">
    <property type="entry name" value="MAGNESIUM TRANSPORTER MGTE"/>
    <property type="match status" value="1"/>
</dbReference>
<comment type="similarity">
    <text evidence="2">Belongs to the SLC41A transporter family.</text>
</comment>
<keyword evidence="12" id="KW-1185">Reference proteome</keyword>
<dbReference type="Gene3D" id="1.10.357.20">
    <property type="entry name" value="SLC41 divalent cation transporters, integral membrane domain"/>
    <property type="match status" value="1"/>
</dbReference>
<dbReference type="Gene3D" id="3.10.580.10">
    <property type="entry name" value="CBS-domain"/>
    <property type="match status" value="1"/>
</dbReference>
<name>I6Z551_MELRP</name>
<feature type="domain" description="CBS" evidence="10">
    <location>
        <begin position="78"/>
        <end position="137"/>
    </location>
</feature>
<evidence type="ECO:0000256" key="6">
    <source>
        <dbReference type="ARBA" id="ARBA00022989"/>
    </source>
</evidence>
<evidence type="ECO:0000256" key="3">
    <source>
        <dbReference type="ARBA" id="ARBA00022448"/>
    </source>
</evidence>
<dbReference type="PROSITE" id="PS51371">
    <property type="entry name" value="CBS"/>
    <property type="match status" value="2"/>
</dbReference>
<evidence type="ECO:0000256" key="4">
    <source>
        <dbReference type="ARBA" id="ARBA00022692"/>
    </source>
</evidence>
<evidence type="ECO:0000313" key="12">
    <source>
        <dbReference type="Proteomes" id="UP000009011"/>
    </source>
</evidence>
<reference evidence="11 12" key="1">
    <citation type="journal article" date="2013" name="PLoS ONE">
        <title>Genomic analysis of Melioribacter roseus, facultatively anaerobic organotrophic bacterium representing a novel deep lineage within Bacteriodetes/Chlorobi group.</title>
        <authorList>
            <person name="Kadnikov V.V."/>
            <person name="Mardanov A.V."/>
            <person name="Podosokorskaya O.A."/>
            <person name="Gavrilov S.N."/>
            <person name="Kublanov I.V."/>
            <person name="Beletsky A.V."/>
            <person name="Bonch-Osmolovskaya E.A."/>
            <person name="Ravin N.V."/>
        </authorList>
    </citation>
    <scope>NUCLEOTIDE SEQUENCE [LARGE SCALE GENOMIC DNA]</scope>
    <source>
        <strain evidence="12">JCM 17771 / P3M-2</strain>
    </source>
</reference>
<keyword evidence="3" id="KW-0813">Transport</keyword>